<evidence type="ECO:0000256" key="3">
    <source>
        <dbReference type="ARBA" id="ARBA00022597"/>
    </source>
</evidence>
<evidence type="ECO:0000313" key="9">
    <source>
        <dbReference type="EMBL" id="REJ31132.1"/>
    </source>
</evidence>
<dbReference type="InterPro" id="IPR003501">
    <property type="entry name" value="PTS_EIIB_2/3"/>
</dbReference>
<evidence type="ECO:0000256" key="4">
    <source>
        <dbReference type="ARBA" id="ARBA00022679"/>
    </source>
</evidence>
<evidence type="ECO:0000256" key="7">
    <source>
        <dbReference type="PROSITE-ProRule" id="PRU00423"/>
    </source>
</evidence>
<dbReference type="PANTHER" id="PTHR34581">
    <property type="entry name" value="PTS SYSTEM N,N'-DIACETYLCHITOBIOSE-SPECIFIC EIIB COMPONENT"/>
    <property type="match status" value="1"/>
</dbReference>
<organism evidence="9 10">
    <name type="scientific">Caldibacillus debilis</name>
    <dbReference type="NCBI Taxonomy" id="301148"/>
    <lineage>
        <taxon>Bacteria</taxon>
        <taxon>Bacillati</taxon>
        <taxon>Bacillota</taxon>
        <taxon>Bacilli</taxon>
        <taxon>Bacillales</taxon>
        <taxon>Bacillaceae</taxon>
        <taxon>Caldibacillus</taxon>
    </lineage>
</organism>
<sequence>MDLPRLHVLLVCNLGASTGIMVAKMREIAKNSQTLANTDVKIDARPAGELREYVADYDAVLIGPQIKHLYENLKKICDEHNKPIGIIDTQDYGMVNGGNILKQAIRLVLTHRP</sequence>
<evidence type="ECO:0000313" key="10">
    <source>
        <dbReference type="Proteomes" id="UP000257014"/>
    </source>
</evidence>
<dbReference type="EMBL" id="QEWE01000007">
    <property type="protein sequence ID" value="REJ31132.1"/>
    <property type="molecule type" value="Genomic_DNA"/>
</dbReference>
<dbReference type="CDD" id="cd05564">
    <property type="entry name" value="PTS_IIB_chitobiose_lichenan"/>
    <property type="match status" value="1"/>
</dbReference>
<dbReference type="PROSITE" id="PS51100">
    <property type="entry name" value="PTS_EIIB_TYPE_3"/>
    <property type="match status" value="1"/>
</dbReference>
<evidence type="ECO:0000259" key="8">
    <source>
        <dbReference type="PROSITE" id="PS51100"/>
    </source>
</evidence>
<dbReference type="GO" id="GO:0009401">
    <property type="term" value="P:phosphoenolpyruvate-dependent sugar phosphotransferase system"/>
    <property type="evidence" value="ECO:0007669"/>
    <property type="project" value="UniProtKB-KW"/>
</dbReference>
<dbReference type="Gene3D" id="3.40.50.2300">
    <property type="match status" value="1"/>
</dbReference>
<keyword evidence="2" id="KW-0597">Phosphoprotein</keyword>
<evidence type="ECO:0000256" key="2">
    <source>
        <dbReference type="ARBA" id="ARBA00022553"/>
    </source>
</evidence>
<dbReference type="InterPro" id="IPR036095">
    <property type="entry name" value="PTS_EIIB-like_sf"/>
</dbReference>
<dbReference type="Proteomes" id="UP000257014">
    <property type="component" value="Unassembled WGS sequence"/>
</dbReference>
<feature type="modified residue" description="Phosphocysteine; by EIIA" evidence="7">
    <location>
        <position position="12"/>
    </location>
</feature>
<keyword evidence="6" id="KW-0418">Kinase</keyword>
<evidence type="ECO:0000256" key="6">
    <source>
        <dbReference type="ARBA" id="ARBA00022777"/>
    </source>
</evidence>
<dbReference type="PANTHER" id="PTHR34581:SF2">
    <property type="entry name" value="PTS SYSTEM N,N'-DIACETYLCHITOBIOSE-SPECIFIC EIIB COMPONENT"/>
    <property type="match status" value="1"/>
</dbReference>
<dbReference type="RefSeq" id="WP_276642403.1">
    <property type="nucleotide sequence ID" value="NZ_QEWE01000007.1"/>
</dbReference>
<dbReference type="GO" id="GO:0016301">
    <property type="term" value="F:kinase activity"/>
    <property type="evidence" value="ECO:0007669"/>
    <property type="project" value="UniProtKB-KW"/>
</dbReference>
<dbReference type="Pfam" id="PF02302">
    <property type="entry name" value="PTS_IIB"/>
    <property type="match status" value="1"/>
</dbReference>
<reference evidence="9 10" key="1">
    <citation type="submission" date="2018-03" db="EMBL/GenBank/DDBJ databases">
        <authorList>
            <person name="Keele B.F."/>
        </authorList>
    </citation>
    <scope>NUCLEOTIDE SEQUENCE [LARGE SCALE GENOMIC DNA]</scope>
    <source>
        <strain evidence="9">ZCTH4_d</strain>
    </source>
</reference>
<dbReference type="SUPFAM" id="SSF52794">
    <property type="entry name" value="PTS system IIB component-like"/>
    <property type="match status" value="1"/>
</dbReference>
<dbReference type="GO" id="GO:0008982">
    <property type="term" value="F:protein-N(PI)-phosphohistidine-sugar phosphotransferase activity"/>
    <property type="evidence" value="ECO:0007669"/>
    <property type="project" value="InterPro"/>
</dbReference>
<dbReference type="InterPro" id="IPR051819">
    <property type="entry name" value="PTS_sugar-specific_EIIB"/>
</dbReference>
<accession>A0A3E0K7T0</accession>
<gene>
    <name evidence="9" type="ORF">C6P37_02000</name>
</gene>
<keyword evidence="1" id="KW-0813">Transport</keyword>
<evidence type="ECO:0000256" key="1">
    <source>
        <dbReference type="ARBA" id="ARBA00022448"/>
    </source>
</evidence>
<proteinExistence type="predicted"/>
<keyword evidence="3 9" id="KW-0762">Sugar transport</keyword>
<feature type="domain" description="PTS EIIB type-3" evidence="8">
    <location>
        <begin position="5"/>
        <end position="113"/>
    </location>
</feature>
<evidence type="ECO:0000256" key="5">
    <source>
        <dbReference type="ARBA" id="ARBA00022683"/>
    </source>
</evidence>
<name>A0A3E0K7T0_9BACI</name>
<comment type="caution">
    <text evidence="9">The sequence shown here is derived from an EMBL/GenBank/DDBJ whole genome shotgun (WGS) entry which is preliminary data.</text>
</comment>
<protein>
    <submittedName>
        <fullName evidence="9">PTS sugar transporter subunit IIB</fullName>
    </submittedName>
</protein>
<dbReference type="InterPro" id="IPR013012">
    <property type="entry name" value="PTS_EIIB_3"/>
</dbReference>
<keyword evidence="5" id="KW-0598">Phosphotransferase system</keyword>
<keyword evidence="4" id="KW-0808">Transferase</keyword>
<dbReference type="AlphaFoldDB" id="A0A3E0K7T0"/>